<dbReference type="EMBL" id="CM031817">
    <property type="protein sequence ID" value="KAG6640793.1"/>
    <property type="molecule type" value="Genomic_DNA"/>
</dbReference>
<dbReference type="GO" id="GO:0010090">
    <property type="term" value="P:trichome morphogenesis"/>
    <property type="evidence" value="ECO:0007669"/>
    <property type="project" value="InterPro"/>
</dbReference>
<dbReference type="PANTHER" id="PTHR46353:SF23">
    <property type="entry name" value="C2H2 ZINC FINGER-CONTAINING PROTEIN-RELATED"/>
    <property type="match status" value="1"/>
</dbReference>
<feature type="domain" description="C2H2-type" evidence="2">
    <location>
        <begin position="35"/>
        <end position="62"/>
    </location>
</feature>
<dbReference type="GO" id="GO:0005634">
    <property type="term" value="C:nucleus"/>
    <property type="evidence" value="ECO:0007669"/>
    <property type="project" value="TreeGrafter"/>
</dbReference>
<organism evidence="3 4">
    <name type="scientific">Carya illinoinensis</name>
    <name type="common">Pecan</name>
    <dbReference type="NCBI Taxonomy" id="32201"/>
    <lineage>
        <taxon>Eukaryota</taxon>
        <taxon>Viridiplantae</taxon>
        <taxon>Streptophyta</taxon>
        <taxon>Embryophyta</taxon>
        <taxon>Tracheophyta</taxon>
        <taxon>Spermatophyta</taxon>
        <taxon>Magnoliopsida</taxon>
        <taxon>eudicotyledons</taxon>
        <taxon>Gunneridae</taxon>
        <taxon>Pentapetalae</taxon>
        <taxon>rosids</taxon>
        <taxon>fabids</taxon>
        <taxon>Fagales</taxon>
        <taxon>Juglandaceae</taxon>
        <taxon>Carya</taxon>
    </lineage>
</organism>
<accession>A0A8T1PGF3</accession>
<keyword evidence="1" id="KW-0479">Metal-binding</keyword>
<keyword evidence="4" id="KW-1185">Reference proteome</keyword>
<dbReference type="GO" id="GO:0003700">
    <property type="term" value="F:DNA-binding transcription factor activity"/>
    <property type="evidence" value="ECO:0007669"/>
    <property type="project" value="TreeGrafter"/>
</dbReference>
<dbReference type="GO" id="GO:0000976">
    <property type="term" value="F:transcription cis-regulatory region binding"/>
    <property type="evidence" value="ECO:0007669"/>
    <property type="project" value="TreeGrafter"/>
</dbReference>
<name>A0A8T1PGF3_CARIL</name>
<dbReference type="InterPro" id="IPR013087">
    <property type="entry name" value="Znf_C2H2_type"/>
</dbReference>
<gene>
    <name evidence="3" type="ORF">CIPAW_09G028100</name>
</gene>
<sequence>MLGKAISVESSSTSTLSNTRTRLGLGAWPSLHPPFVCPLCSKTFPTSQALGGHQNAHRKERNKGQRFYVEKSRATMKEIILTPAPLTAVPPNDDRNFEHLVLSTTKQYGANHGHVNYYHSESRVGYGSITKNAQGIKLAGLEYGPSASEHVGGCKINLGRAAYRKDKHHPYVKPKAISFLELTLGRTAVEVSTMATGADENDKGFYGGEHGAEVTNYKAKLDLTLRL</sequence>
<reference evidence="3" key="1">
    <citation type="submission" date="2020-12" db="EMBL/GenBank/DDBJ databases">
        <title>WGS assembly of Carya illinoinensis cv. Pawnee.</title>
        <authorList>
            <person name="Platts A."/>
            <person name="Shu S."/>
            <person name="Wright S."/>
            <person name="Barry K."/>
            <person name="Edger P."/>
            <person name="Pires J.C."/>
            <person name="Schmutz J."/>
        </authorList>
    </citation>
    <scope>NUCLEOTIDE SEQUENCE</scope>
    <source>
        <tissue evidence="3">Leaf</tissue>
    </source>
</reference>
<evidence type="ECO:0000259" key="2">
    <source>
        <dbReference type="PROSITE" id="PS50157"/>
    </source>
</evidence>
<dbReference type="GO" id="GO:0009740">
    <property type="term" value="P:gibberellic acid mediated signaling pathway"/>
    <property type="evidence" value="ECO:0007669"/>
    <property type="project" value="TreeGrafter"/>
</dbReference>
<proteinExistence type="predicted"/>
<evidence type="ECO:0000313" key="3">
    <source>
        <dbReference type="EMBL" id="KAG6640793.1"/>
    </source>
</evidence>
<dbReference type="GO" id="GO:0008270">
    <property type="term" value="F:zinc ion binding"/>
    <property type="evidence" value="ECO:0007669"/>
    <property type="project" value="UniProtKB-KW"/>
</dbReference>
<protein>
    <recommendedName>
        <fullName evidence="2">C2H2-type domain-containing protein</fullName>
    </recommendedName>
</protein>
<dbReference type="PANTHER" id="PTHR46353">
    <property type="entry name" value="ZINC FINGER PROTEIN 5"/>
    <property type="match status" value="1"/>
</dbReference>
<dbReference type="GO" id="GO:0009736">
    <property type="term" value="P:cytokinin-activated signaling pathway"/>
    <property type="evidence" value="ECO:0007669"/>
    <property type="project" value="TreeGrafter"/>
</dbReference>
<evidence type="ECO:0000256" key="1">
    <source>
        <dbReference type="PROSITE-ProRule" id="PRU00042"/>
    </source>
</evidence>
<dbReference type="PROSITE" id="PS50157">
    <property type="entry name" value="ZINC_FINGER_C2H2_2"/>
    <property type="match status" value="1"/>
</dbReference>
<keyword evidence="1" id="KW-0863">Zinc-finger</keyword>
<comment type="caution">
    <text evidence="3">The sequence shown here is derived from an EMBL/GenBank/DDBJ whole genome shotgun (WGS) entry which is preliminary data.</text>
</comment>
<evidence type="ECO:0000313" key="4">
    <source>
        <dbReference type="Proteomes" id="UP000811609"/>
    </source>
</evidence>
<dbReference type="AlphaFoldDB" id="A0A8T1PGF3"/>
<dbReference type="Proteomes" id="UP000811609">
    <property type="component" value="Chromosome 9"/>
</dbReference>
<dbReference type="InterPro" id="IPR044299">
    <property type="entry name" value="GIS3/ZFP5/ZFP6"/>
</dbReference>
<dbReference type="Pfam" id="PF13912">
    <property type="entry name" value="zf-C2H2_6"/>
    <property type="match status" value="1"/>
</dbReference>
<keyword evidence="1" id="KW-0862">Zinc</keyword>
<dbReference type="PROSITE" id="PS00028">
    <property type="entry name" value="ZINC_FINGER_C2H2_1"/>
    <property type="match status" value="1"/>
</dbReference>